<dbReference type="Proteomes" id="UP000277145">
    <property type="component" value="Unassembled WGS sequence"/>
</dbReference>
<evidence type="ECO:0000313" key="2">
    <source>
        <dbReference type="EMBL" id="RJY33997.1"/>
    </source>
</evidence>
<dbReference type="EMBL" id="QWDR01000001">
    <property type="protein sequence ID" value="RJY33997.1"/>
    <property type="molecule type" value="Genomic_DNA"/>
</dbReference>
<comment type="caution">
    <text evidence="2">The sequence shown here is derived from an EMBL/GenBank/DDBJ whole genome shotgun (WGS) entry which is preliminary data.</text>
</comment>
<proteinExistence type="predicted"/>
<keyword evidence="1" id="KW-1133">Transmembrane helix</keyword>
<gene>
    <name evidence="2" type="ORF">D1H98_04165</name>
</gene>
<keyword evidence="1" id="KW-0812">Transmembrane</keyword>
<protein>
    <submittedName>
        <fullName evidence="2">Uncharacterized protein</fullName>
    </submittedName>
</protein>
<organism evidence="2 3">
    <name type="scientific">Legionella pneumophila subsp. pneumophila</name>
    <dbReference type="NCBI Taxonomy" id="91891"/>
    <lineage>
        <taxon>Bacteria</taxon>
        <taxon>Pseudomonadati</taxon>
        <taxon>Pseudomonadota</taxon>
        <taxon>Gammaproteobacteria</taxon>
        <taxon>Legionellales</taxon>
        <taxon>Legionellaceae</taxon>
        <taxon>Legionella</taxon>
    </lineage>
</organism>
<name>A0A3A6VYA0_LEGPN</name>
<reference evidence="2 3" key="1">
    <citation type="submission" date="2018-08" db="EMBL/GenBank/DDBJ databases">
        <title>Genome Sequences of Legionella pneumophila subsp. pneumophila Isolates, Recovered from a Drinking Water System in a Large Builging.</title>
        <authorList>
            <person name="Gomez-Alvarez V."/>
            <person name="Boczek L."/>
            <person name="King D."/>
            <person name="Pemberton A."/>
            <person name="Pfaller S."/>
            <person name="Rodgers M."/>
            <person name="Santodomingo J."/>
            <person name="Revetta R."/>
        </authorList>
    </citation>
    <scope>NUCLEOTIDE SEQUENCE [LARGE SCALE GENOMIC DNA]</scope>
    <source>
        <strain evidence="2 3">L01C.1</strain>
    </source>
</reference>
<keyword evidence="1" id="KW-0472">Membrane</keyword>
<evidence type="ECO:0000313" key="3">
    <source>
        <dbReference type="Proteomes" id="UP000277145"/>
    </source>
</evidence>
<sequence>MKWIFKFFKSNIAVLVLLILVLVLLVLCNISCMPLSCLPQIIQGFFILLAAVVTAIFAIHKYQSEQRILRLQKIYFEDSLLGQANSIEGIRSQTQKNMLLTENLYNLIINILNQQMVELETIKVELIATFDNTLTHIGLDFFTTDFKKETISKLLHDSGIKRNVLPTWISQFEIDSYRFSAFLQAQILILKMQASRLTESNKEDFLSATHRILGDYVRQNYLLVERHVLLFNLLSEIVLEFSSEDYLSPEKIFEAFKKERMKKMATLLNTSYKDLIQDFKSIDIGNINKEDSIKLDERMKCVREKISDALYSI</sequence>
<feature type="transmembrane region" description="Helical" evidence="1">
    <location>
        <begin position="38"/>
        <end position="60"/>
    </location>
</feature>
<dbReference type="AlphaFoldDB" id="A0A3A6VYA0"/>
<accession>A0A3A6VYA0</accession>
<evidence type="ECO:0000256" key="1">
    <source>
        <dbReference type="SAM" id="Phobius"/>
    </source>
</evidence>
<dbReference type="RefSeq" id="WP_011212712.1">
    <property type="nucleotide sequence ID" value="NZ_CP021281.1"/>
</dbReference>